<comment type="function">
    <text evidence="12">Component of the F(0) channel, it forms part of the peripheral stalk, linking F(1) to F(0).</text>
</comment>
<evidence type="ECO:0000256" key="14">
    <source>
        <dbReference type="SAM" id="Coils"/>
    </source>
</evidence>
<keyword evidence="2 12" id="KW-0138">CF(0)</keyword>
<proteinExistence type="inferred from homology"/>
<keyword evidence="1 12" id="KW-0813">Transport</keyword>
<evidence type="ECO:0000256" key="5">
    <source>
        <dbReference type="ARBA" id="ARBA00022989"/>
    </source>
</evidence>
<dbReference type="PANTHER" id="PTHR34264">
    <property type="entry name" value="ATP SYNTHASE SUBUNIT B, CHLOROPLASTIC"/>
    <property type="match status" value="1"/>
</dbReference>
<evidence type="ECO:0000256" key="10">
    <source>
        <dbReference type="ARBA" id="ARBA00025198"/>
    </source>
</evidence>
<keyword evidence="5 12" id="KW-1133">Transmembrane helix</keyword>
<comment type="caution">
    <text evidence="15">The sequence shown here is derived from an EMBL/GenBank/DDBJ whole genome shotgun (WGS) entry which is preliminary data.</text>
</comment>
<keyword evidence="9 12" id="KW-0066">ATP synthesis</keyword>
<dbReference type="Proteomes" id="UP000481033">
    <property type="component" value="Unassembled WGS sequence"/>
</dbReference>
<dbReference type="HAMAP" id="MF_01398">
    <property type="entry name" value="ATP_synth_b_bprime"/>
    <property type="match status" value="1"/>
</dbReference>
<dbReference type="Pfam" id="PF00430">
    <property type="entry name" value="ATP-synt_B"/>
    <property type="match status" value="1"/>
</dbReference>
<keyword evidence="8 12" id="KW-0472">Membrane</keyword>
<comment type="function">
    <text evidence="10 12">F(1)F(0) ATP synthase produces ATP from ADP in the presence of a proton or sodium gradient. F-type ATPases consist of two structural domains, F(1) containing the extramembraneous catalytic core and F(0) containing the membrane proton channel, linked together by a central stalk and a peripheral stalk. During catalysis, ATP synthesis in the catalytic domain of F(1) is coupled via a rotary mechanism of the central stalk subunits to proton translocation.</text>
</comment>
<evidence type="ECO:0000256" key="8">
    <source>
        <dbReference type="ARBA" id="ARBA00023136"/>
    </source>
</evidence>
<evidence type="ECO:0000256" key="9">
    <source>
        <dbReference type="ARBA" id="ARBA00023310"/>
    </source>
</evidence>
<evidence type="ECO:0000256" key="2">
    <source>
        <dbReference type="ARBA" id="ARBA00022547"/>
    </source>
</evidence>
<organism evidence="15 16">
    <name type="scientific">Adonisia turfae CCMR0081</name>
    <dbReference type="NCBI Taxonomy" id="2292702"/>
    <lineage>
        <taxon>Bacteria</taxon>
        <taxon>Bacillati</taxon>
        <taxon>Cyanobacteriota</taxon>
        <taxon>Adonisia</taxon>
        <taxon>Adonisia turfae</taxon>
    </lineage>
</organism>
<dbReference type="EMBL" id="QXHD01000004">
    <property type="protein sequence ID" value="NEZ59753.1"/>
    <property type="molecule type" value="Genomic_DNA"/>
</dbReference>
<dbReference type="GO" id="GO:0046933">
    <property type="term" value="F:proton-transporting ATP synthase activity, rotational mechanism"/>
    <property type="evidence" value="ECO:0007669"/>
    <property type="project" value="UniProtKB-UniRule"/>
</dbReference>
<dbReference type="GO" id="GO:0045259">
    <property type="term" value="C:proton-transporting ATP synthase complex"/>
    <property type="evidence" value="ECO:0007669"/>
    <property type="project" value="UniProtKB-KW"/>
</dbReference>
<evidence type="ECO:0000313" key="16">
    <source>
        <dbReference type="Proteomes" id="UP000481033"/>
    </source>
</evidence>
<evidence type="ECO:0000256" key="11">
    <source>
        <dbReference type="ARBA" id="ARBA00037847"/>
    </source>
</evidence>
<evidence type="ECO:0000313" key="15">
    <source>
        <dbReference type="EMBL" id="NEZ59753.1"/>
    </source>
</evidence>
<evidence type="ECO:0000256" key="3">
    <source>
        <dbReference type="ARBA" id="ARBA00022692"/>
    </source>
</evidence>
<sequence>MVENFWLLATEESGFGLNFDILETNLVNLSILIALIVYFGRSFLGSIMAERRSSIEAAIQDAEKRLKEASKALGEQQKNLAEAQATAVQIKSDGEAAAKVAKDNILAQASKDVQRMKDEAARDLSSQRDRVVLELRQRISALAVEKVESQLRSQVDDGLQQRLIDQSIGLLGGSL</sequence>
<gene>
    <name evidence="12" type="primary">atpF</name>
    <name evidence="15" type="ORF">DXZ20_29755</name>
</gene>
<keyword evidence="14" id="KW-0175">Coiled coil</keyword>
<feature type="coiled-coil region" evidence="14">
    <location>
        <begin position="52"/>
        <end position="93"/>
    </location>
</feature>
<reference evidence="15 16" key="1">
    <citation type="journal article" date="2020" name="Microb. Ecol.">
        <title>Ecogenomics of the Marine Benthic Filamentous Cyanobacterium Adonisia.</title>
        <authorList>
            <person name="Walter J.M."/>
            <person name="Coutinho F.H."/>
            <person name="Leomil L."/>
            <person name="Hargreaves P.I."/>
            <person name="Campeao M.E."/>
            <person name="Vieira V.V."/>
            <person name="Silva B.S."/>
            <person name="Fistarol G.O."/>
            <person name="Salomon P.S."/>
            <person name="Sawabe T."/>
            <person name="Mino S."/>
            <person name="Hosokawa M."/>
            <person name="Miyashita H."/>
            <person name="Maruyama F."/>
            <person name="van Verk M.C."/>
            <person name="Dutilh B.E."/>
            <person name="Thompson C.C."/>
            <person name="Thompson F.L."/>
        </authorList>
    </citation>
    <scope>NUCLEOTIDE SEQUENCE [LARGE SCALE GENOMIC DNA]</scope>
    <source>
        <strain evidence="15 16">CCMR0081</strain>
    </source>
</reference>
<protein>
    <recommendedName>
        <fullName evidence="12">ATP synthase subunit b</fullName>
    </recommendedName>
    <alternativeName>
        <fullName evidence="12">ATP synthase F(0) sector subunit b</fullName>
    </alternativeName>
    <alternativeName>
        <fullName evidence="12">ATPase subunit I</fullName>
    </alternativeName>
    <alternativeName>
        <fullName evidence="12">F-type ATPase subunit b</fullName>
        <shortName evidence="12">F-ATPase subunit b</shortName>
    </alternativeName>
</protein>
<evidence type="ECO:0000256" key="7">
    <source>
        <dbReference type="ARBA" id="ARBA00023078"/>
    </source>
</evidence>
<dbReference type="PANTHER" id="PTHR34264:SF3">
    <property type="entry name" value="ATP SYNTHASE SUBUNIT B, CHLOROPLASTIC"/>
    <property type="match status" value="1"/>
</dbReference>
<evidence type="ECO:0000256" key="6">
    <source>
        <dbReference type="ARBA" id="ARBA00023065"/>
    </source>
</evidence>
<keyword evidence="16" id="KW-1185">Reference proteome</keyword>
<dbReference type="RefSeq" id="WP_163662438.1">
    <property type="nucleotide sequence ID" value="NZ_QXHD01000004.1"/>
</dbReference>
<evidence type="ECO:0000256" key="13">
    <source>
        <dbReference type="RuleBase" id="RU003848"/>
    </source>
</evidence>
<evidence type="ECO:0000256" key="1">
    <source>
        <dbReference type="ARBA" id="ARBA00022448"/>
    </source>
</evidence>
<keyword evidence="6 12" id="KW-0406">Ion transport</keyword>
<dbReference type="GO" id="GO:0031676">
    <property type="term" value="C:plasma membrane-derived thylakoid membrane"/>
    <property type="evidence" value="ECO:0007669"/>
    <property type="project" value="UniProtKB-SubCell"/>
</dbReference>
<evidence type="ECO:0000256" key="4">
    <source>
        <dbReference type="ARBA" id="ARBA00022781"/>
    </source>
</evidence>
<dbReference type="NCBIfam" id="TIGR01144">
    <property type="entry name" value="ATP_synt_b"/>
    <property type="match status" value="1"/>
</dbReference>
<feature type="transmembrane region" description="Helical" evidence="12">
    <location>
        <begin position="26"/>
        <end position="44"/>
    </location>
</feature>
<dbReference type="NCBIfam" id="NF005606">
    <property type="entry name" value="PRK07352.1"/>
    <property type="match status" value="1"/>
</dbReference>
<comment type="similarity">
    <text evidence="12 13">Belongs to the ATPase B chain family.</text>
</comment>
<accession>A0A6M0RVB6</accession>
<evidence type="ECO:0000256" key="12">
    <source>
        <dbReference type="HAMAP-Rule" id="MF_01398"/>
    </source>
</evidence>
<dbReference type="InterPro" id="IPR005864">
    <property type="entry name" value="ATP_synth_F0_bsu_bac"/>
</dbReference>
<keyword evidence="7 12" id="KW-0793">Thylakoid</keyword>
<dbReference type="CDD" id="cd06503">
    <property type="entry name" value="ATP-synt_Fo_b"/>
    <property type="match status" value="1"/>
</dbReference>
<keyword evidence="3 12" id="KW-0812">Transmembrane</keyword>
<dbReference type="InterPro" id="IPR002146">
    <property type="entry name" value="ATP_synth_b/b'su_bac/chlpt"/>
</dbReference>
<name>A0A6M0RVB6_9CYAN</name>
<dbReference type="GO" id="GO:0012505">
    <property type="term" value="C:endomembrane system"/>
    <property type="evidence" value="ECO:0007669"/>
    <property type="project" value="UniProtKB-SubCell"/>
</dbReference>
<keyword evidence="4 12" id="KW-0375">Hydrogen ion transport</keyword>
<comment type="subcellular location">
    <subcellularLocation>
        <location evidence="12">Cellular thylakoid membrane</location>
        <topology evidence="12">Single-pass membrane protein</topology>
    </subcellularLocation>
    <subcellularLocation>
        <location evidence="11">Endomembrane system</location>
        <topology evidence="11">Single-pass membrane protein</topology>
    </subcellularLocation>
</comment>
<dbReference type="AlphaFoldDB" id="A0A6M0RVB6"/>
<comment type="subunit">
    <text evidence="12">F-type ATPases have 2 components, F(1) - the catalytic core - and F(0) - the membrane proton channel. F(1) has five subunits: alpha(3), beta(3), gamma(1), delta(1), epsilon(1). F(0) has four main subunits: a(1), b(1), b'(1) and c(10-14). The alpha and beta chains form an alternating ring which encloses part of the gamma chain. F(1) is attached to F(0) by a central stalk formed by the gamma and epsilon chains, while a peripheral stalk is formed by the delta, b and b' chains.</text>
</comment>